<feature type="region of interest" description="Disordered" evidence="6">
    <location>
        <begin position="428"/>
        <end position="462"/>
    </location>
</feature>
<dbReference type="Gene3D" id="3.40.50.300">
    <property type="entry name" value="P-loop containing nucleotide triphosphate hydrolases"/>
    <property type="match status" value="1"/>
</dbReference>
<evidence type="ECO:0000256" key="2">
    <source>
        <dbReference type="ARBA" id="ARBA00022840"/>
    </source>
</evidence>
<dbReference type="SUPFAM" id="SSF46689">
    <property type="entry name" value="Homeodomain-like"/>
    <property type="match status" value="1"/>
</dbReference>
<evidence type="ECO:0000256" key="1">
    <source>
        <dbReference type="ARBA" id="ARBA00022741"/>
    </source>
</evidence>
<dbReference type="EMBL" id="JEME01000822">
    <property type="protein sequence ID" value="KYG08957.1"/>
    <property type="molecule type" value="Genomic_DNA"/>
</dbReference>
<gene>
    <name evidence="8" type="ORF">BE04_28600</name>
    <name evidence="9" type="ORF">BE21_20610</name>
</gene>
<dbReference type="InterPro" id="IPR058031">
    <property type="entry name" value="AAA_lid_NorR"/>
</dbReference>
<dbReference type="InterPro" id="IPR002197">
    <property type="entry name" value="HTH_Fis"/>
</dbReference>
<evidence type="ECO:0000313" key="8">
    <source>
        <dbReference type="EMBL" id="KYF54177.1"/>
    </source>
</evidence>
<dbReference type="GO" id="GO:0043565">
    <property type="term" value="F:sequence-specific DNA binding"/>
    <property type="evidence" value="ECO:0007669"/>
    <property type="project" value="InterPro"/>
</dbReference>
<dbReference type="InterPro" id="IPR003593">
    <property type="entry name" value="AAA+_ATPase"/>
</dbReference>
<evidence type="ECO:0000256" key="5">
    <source>
        <dbReference type="ARBA" id="ARBA00023163"/>
    </source>
</evidence>
<dbReference type="PROSITE" id="PS00675">
    <property type="entry name" value="SIGMA54_INTERACT_1"/>
    <property type="match status" value="1"/>
</dbReference>
<dbReference type="SUPFAM" id="SSF52540">
    <property type="entry name" value="P-loop containing nucleoside triphosphate hydrolases"/>
    <property type="match status" value="1"/>
</dbReference>
<dbReference type="InterPro" id="IPR025943">
    <property type="entry name" value="Sigma_54_int_dom_ATP-bd_2"/>
</dbReference>
<keyword evidence="5" id="KW-0804">Transcription</keyword>
<dbReference type="InterPro" id="IPR025944">
    <property type="entry name" value="Sigma_54_int_dom_CS"/>
</dbReference>
<dbReference type="Proteomes" id="UP000075502">
    <property type="component" value="Unassembled WGS sequence"/>
</dbReference>
<keyword evidence="1" id="KW-0547">Nucleotide-binding</keyword>
<dbReference type="Proteomes" id="UP000075604">
    <property type="component" value="Unassembled WGS sequence"/>
</dbReference>
<proteinExistence type="predicted"/>
<accession>A0A150TWL1</accession>
<dbReference type="PANTHER" id="PTHR32071:SF57">
    <property type="entry name" value="C4-DICARBOXYLATE TRANSPORT TRANSCRIPTIONAL REGULATORY PROTEIN DCTD"/>
    <property type="match status" value="1"/>
</dbReference>
<name>A0A150TWL1_SORCE</name>
<dbReference type="InterPro" id="IPR027417">
    <property type="entry name" value="P-loop_NTPase"/>
</dbReference>
<evidence type="ECO:0000313" key="10">
    <source>
        <dbReference type="Proteomes" id="UP000075502"/>
    </source>
</evidence>
<dbReference type="GO" id="GO:0005524">
    <property type="term" value="F:ATP binding"/>
    <property type="evidence" value="ECO:0007669"/>
    <property type="project" value="UniProtKB-KW"/>
</dbReference>
<dbReference type="Pfam" id="PF00158">
    <property type="entry name" value="Sigma54_activat"/>
    <property type="match status" value="1"/>
</dbReference>
<dbReference type="PROSITE" id="PS50045">
    <property type="entry name" value="SIGMA54_INTERACT_4"/>
    <property type="match status" value="1"/>
</dbReference>
<dbReference type="GO" id="GO:0006355">
    <property type="term" value="P:regulation of DNA-templated transcription"/>
    <property type="evidence" value="ECO:0007669"/>
    <property type="project" value="InterPro"/>
</dbReference>
<dbReference type="Pfam" id="PF02954">
    <property type="entry name" value="HTH_8"/>
    <property type="match status" value="1"/>
</dbReference>
<dbReference type="CDD" id="cd00009">
    <property type="entry name" value="AAA"/>
    <property type="match status" value="1"/>
</dbReference>
<dbReference type="PROSITE" id="PS00676">
    <property type="entry name" value="SIGMA54_INTERACT_2"/>
    <property type="match status" value="1"/>
</dbReference>
<evidence type="ECO:0000313" key="9">
    <source>
        <dbReference type="EMBL" id="KYG08957.1"/>
    </source>
</evidence>
<dbReference type="InterPro" id="IPR009057">
    <property type="entry name" value="Homeodomain-like_sf"/>
</dbReference>
<dbReference type="PROSITE" id="PS00688">
    <property type="entry name" value="SIGMA54_INTERACT_3"/>
    <property type="match status" value="1"/>
</dbReference>
<keyword evidence="2" id="KW-0067">ATP-binding</keyword>
<dbReference type="PANTHER" id="PTHR32071">
    <property type="entry name" value="TRANSCRIPTIONAL REGULATORY PROTEIN"/>
    <property type="match status" value="1"/>
</dbReference>
<evidence type="ECO:0000259" key="7">
    <source>
        <dbReference type="PROSITE" id="PS50045"/>
    </source>
</evidence>
<keyword evidence="4" id="KW-0238">DNA-binding</keyword>
<evidence type="ECO:0000313" key="11">
    <source>
        <dbReference type="Proteomes" id="UP000075604"/>
    </source>
</evidence>
<dbReference type="InterPro" id="IPR025662">
    <property type="entry name" value="Sigma_54_int_dom_ATP-bd_1"/>
</dbReference>
<evidence type="ECO:0000256" key="3">
    <source>
        <dbReference type="ARBA" id="ARBA00023015"/>
    </source>
</evidence>
<dbReference type="AlphaFoldDB" id="A0A150TWL1"/>
<organism evidence="9 10">
    <name type="scientific">Sorangium cellulosum</name>
    <name type="common">Polyangium cellulosum</name>
    <dbReference type="NCBI Taxonomy" id="56"/>
    <lineage>
        <taxon>Bacteria</taxon>
        <taxon>Pseudomonadati</taxon>
        <taxon>Myxococcota</taxon>
        <taxon>Polyangia</taxon>
        <taxon>Polyangiales</taxon>
        <taxon>Polyangiaceae</taxon>
        <taxon>Sorangium</taxon>
    </lineage>
</organism>
<evidence type="ECO:0000256" key="6">
    <source>
        <dbReference type="SAM" id="MobiDB-lite"/>
    </source>
</evidence>
<evidence type="ECO:0000256" key="4">
    <source>
        <dbReference type="ARBA" id="ARBA00023125"/>
    </source>
</evidence>
<keyword evidence="3" id="KW-0805">Transcription regulation</keyword>
<reference evidence="10 11" key="1">
    <citation type="submission" date="2014-02" db="EMBL/GenBank/DDBJ databases">
        <title>The small core and large imbalanced accessory genome model reveals a collaborative survival strategy of Sorangium cellulosum strains in nature.</title>
        <authorList>
            <person name="Han K."/>
            <person name="Peng R."/>
            <person name="Blom J."/>
            <person name="Li Y.-Z."/>
        </authorList>
    </citation>
    <scope>NUCLEOTIDE SEQUENCE [LARGE SCALE GENOMIC DNA]</scope>
    <source>
        <strain evidence="9 10">So0007-03</strain>
        <strain evidence="8 11">So0157-18</strain>
    </source>
</reference>
<dbReference type="SMART" id="SM00382">
    <property type="entry name" value="AAA"/>
    <property type="match status" value="1"/>
</dbReference>
<dbReference type="InterPro" id="IPR002078">
    <property type="entry name" value="Sigma_54_int"/>
</dbReference>
<dbReference type="EMBL" id="JELX01002822">
    <property type="protein sequence ID" value="KYF54177.1"/>
    <property type="molecule type" value="Genomic_DNA"/>
</dbReference>
<feature type="domain" description="Sigma-54 factor interaction" evidence="7">
    <location>
        <begin position="170"/>
        <end position="409"/>
    </location>
</feature>
<sequence length="560" mass="61299">MTEGARGEPGSSAERSFWESWHQVETLNGLETPPARCASGGPHGLRFTLLYHPDLRRVGARATVVAAPGYAVPLSRLEPDFAQPRSHERAPLCDPHVSRKPHLVTWGADESLTITPAGRGQLSVEGEPIDDAHRFSAEALRAGLILQLSKKIVILVHVVTTAPPAPRHGLVGESDALEEVLRSVARVADLQVPVLLRGETGVGKERVAQAIHQASPRACRPWLAVNMAALAPTTAASELFGHAKGSFTGAHHRHVGLFERAHGGTLFLDEIGDMPMDVQAMLLRALETGTIRPLGEGEERAVDVRIIAATDADLEQAVEQGRFRAPLLHRLQGYTITIPSLRQSREDIPRLLLHFLREELARVGELSRLEPPVDGALPWFPRSLMVRLIQHGWPGNVRQLRNVARQLVISSRGSDAVVIDESLERMLEQAGRTARPPSDAPRLAERRDADASTANPADHPMDREVDEDALLRALRQSHWSIGPAAATLGVSRTALYRLIERSPHVRKAADIPEDELMRCHEACGGDLDAMSARLEVSKRGLTLRLRELGRSGRLREAPPD</sequence>
<protein>
    <recommendedName>
        <fullName evidence="7">Sigma-54 factor interaction domain-containing protein</fullName>
    </recommendedName>
</protein>
<comment type="caution">
    <text evidence="9">The sequence shown here is derived from an EMBL/GenBank/DDBJ whole genome shotgun (WGS) entry which is preliminary data.</text>
</comment>
<dbReference type="FunFam" id="3.40.50.300:FF:000006">
    <property type="entry name" value="DNA-binding transcriptional regulator NtrC"/>
    <property type="match status" value="1"/>
</dbReference>
<dbReference type="Pfam" id="PF25601">
    <property type="entry name" value="AAA_lid_14"/>
    <property type="match status" value="1"/>
</dbReference>
<dbReference type="Gene3D" id="1.10.8.60">
    <property type="match status" value="1"/>
</dbReference>
<dbReference type="Gene3D" id="1.10.10.60">
    <property type="entry name" value="Homeodomain-like"/>
    <property type="match status" value="1"/>
</dbReference>